<keyword evidence="2" id="KW-1185">Reference proteome</keyword>
<dbReference type="EMBL" id="CP000353">
    <property type="protein sequence ID" value="ABF12036.1"/>
    <property type="molecule type" value="Genomic_DNA"/>
</dbReference>
<evidence type="ECO:0000313" key="1">
    <source>
        <dbReference type="EMBL" id="ABF12036.1"/>
    </source>
</evidence>
<evidence type="ECO:0008006" key="3">
    <source>
        <dbReference type="Google" id="ProtNLM"/>
    </source>
</evidence>
<proteinExistence type="predicted"/>
<dbReference type="KEGG" id="rme:Rmet_5177"/>
<name>Q1LCU0_CUPMC</name>
<gene>
    <name evidence="1" type="ordered locus">Rmet_5177</name>
</gene>
<dbReference type="HOGENOM" id="CLU_2013388_0_0_4"/>
<evidence type="ECO:0000313" key="2">
    <source>
        <dbReference type="Proteomes" id="UP000002429"/>
    </source>
</evidence>
<reference evidence="2" key="1">
    <citation type="journal article" date="2010" name="PLoS ONE">
        <title>The complete genome sequence of Cupriavidus metallidurans strain CH34, a master survivalist in harsh and anthropogenic environments.</title>
        <authorList>
            <person name="Janssen P.J."/>
            <person name="Van Houdt R."/>
            <person name="Moors H."/>
            <person name="Monsieurs P."/>
            <person name="Morin N."/>
            <person name="Michaux A."/>
            <person name="Benotmane M.A."/>
            <person name="Leys N."/>
            <person name="Vallaeys T."/>
            <person name="Lapidus A."/>
            <person name="Monchy S."/>
            <person name="Medigue C."/>
            <person name="Taghavi S."/>
            <person name="McCorkle S."/>
            <person name="Dunn J."/>
            <person name="van der Lelie D."/>
            <person name="Mergeay M."/>
        </authorList>
    </citation>
    <scope>NUCLEOTIDE SEQUENCE [LARGE SCALE GENOMIC DNA]</scope>
    <source>
        <strain evidence="2">ATCC 43123 / DSM 2839 / NBRC 102507 / CH34</strain>
    </source>
</reference>
<sequence length="123" mass="13366">MCWIARNVADGQLSMRNGGALPVVGQRLIAETHLATRDCQYSAISLGAIMASRNIHVMPDDDRGWIVVVEGPNGATVLFPTEVEAIAAATDAAKQDGVKLFIHDQDGQIKERKSFDPLNHRKS</sequence>
<organism evidence="1 2">
    <name type="scientific">Cupriavidus metallidurans (strain ATCC 43123 / DSM 2839 / NBRC 102507 / CH34)</name>
    <name type="common">Ralstonia metallidurans</name>
    <dbReference type="NCBI Taxonomy" id="266264"/>
    <lineage>
        <taxon>Bacteria</taxon>
        <taxon>Pseudomonadati</taxon>
        <taxon>Pseudomonadota</taxon>
        <taxon>Betaproteobacteria</taxon>
        <taxon>Burkholderiales</taxon>
        <taxon>Burkholderiaceae</taxon>
        <taxon>Cupriavidus</taxon>
    </lineage>
</organism>
<geneLocation type="plasmid" evidence="1 2">
    <name>megaplasmid</name>
</geneLocation>
<keyword evidence="1" id="KW-0614">Plasmid</keyword>
<protein>
    <recommendedName>
        <fullName evidence="3">DUF2188 domain-containing protein</fullName>
    </recommendedName>
</protein>
<dbReference type="AlphaFoldDB" id="Q1LCU0"/>
<dbReference type="InterPro" id="IPR018691">
    <property type="entry name" value="DUF2188"/>
</dbReference>
<dbReference type="Pfam" id="PF09954">
    <property type="entry name" value="DUF2188"/>
    <property type="match status" value="1"/>
</dbReference>
<accession>Q1LCU0</accession>
<dbReference type="Proteomes" id="UP000002429">
    <property type="component" value="Plasmid megaplasmid"/>
</dbReference>